<comment type="caution">
    <text evidence="2">The sequence shown here is derived from an EMBL/GenBank/DDBJ whole genome shotgun (WGS) entry which is preliminary data.</text>
</comment>
<feature type="region of interest" description="Disordered" evidence="1">
    <location>
        <begin position="181"/>
        <end position="200"/>
    </location>
</feature>
<dbReference type="EMBL" id="BAABFC010000001">
    <property type="protein sequence ID" value="GAA4493572.1"/>
    <property type="molecule type" value="Genomic_DNA"/>
</dbReference>
<feature type="compositionally biased region" description="Basic and acidic residues" evidence="1">
    <location>
        <begin position="132"/>
        <end position="146"/>
    </location>
</feature>
<keyword evidence="3" id="KW-1185">Reference proteome</keyword>
<dbReference type="RefSeq" id="WP_345009544.1">
    <property type="nucleotide sequence ID" value="NZ_BAABFC010000001.1"/>
</dbReference>
<protein>
    <recommendedName>
        <fullName evidence="4">Helix-turn-helix domain-containing protein</fullName>
    </recommendedName>
</protein>
<name>A0ABP8PYM0_9GAMM</name>
<reference evidence="3" key="1">
    <citation type="journal article" date="2019" name="Int. J. Syst. Evol. Microbiol.">
        <title>The Global Catalogue of Microorganisms (GCM) 10K type strain sequencing project: providing services to taxonomists for standard genome sequencing and annotation.</title>
        <authorList>
            <consortium name="The Broad Institute Genomics Platform"/>
            <consortium name="The Broad Institute Genome Sequencing Center for Infectious Disease"/>
            <person name="Wu L."/>
            <person name="Ma J."/>
        </authorList>
    </citation>
    <scope>NUCLEOTIDE SEQUENCE [LARGE SCALE GENOMIC DNA]</scope>
    <source>
        <strain evidence="3">JCM 32226</strain>
    </source>
</reference>
<organism evidence="2 3">
    <name type="scientific">Pseudaeromonas paramecii</name>
    <dbReference type="NCBI Taxonomy" id="2138166"/>
    <lineage>
        <taxon>Bacteria</taxon>
        <taxon>Pseudomonadati</taxon>
        <taxon>Pseudomonadota</taxon>
        <taxon>Gammaproteobacteria</taxon>
        <taxon>Aeromonadales</taxon>
        <taxon>Aeromonadaceae</taxon>
        <taxon>Pseudaeromonas</taxon>
    </lineage>
</organism>
<feature type="region of interest" description="Disordered" evidence="1">
    <location>
        <begin position="132"/>
        <end position="156"/>
    </location>
</feature>
<evidence type="ECO:0008006" key="4">
    <source>
        <dbReference type="Google" id="ProtNLM"/>
    </source>
</evidence>
<evidence type="ECO:0000313" key="2">
    <source>
        <dbReference type="EMBL" id="GAA4493572.1"/>
    </source>
</evidence>
<evidence type="ECO:0000313" key="3">
    <source>
        <dbReference type="Proteomes" id="UP001501321"/>
    </source>
</evidence>
<evidence type="ECO:0000256" key="1">
    <source>
        <dbReference type="SAM" id="MobiDB-lite"/>
    </source>
</evidence>
<gene>
    <name evidence="2" type="ORF">GCM10023095_04050</name>
</gene>
<proteinExistence type="predicted"/>
<accession>A0ABP8PYM0</accession>
<sequence length="298" mass="33738">MEDNAKAGFRLVFKSVKGAAWYKDLAKKAVWFHLILEVAHEPSQVAFGGTRIALERGQMVTSAASLADACGVSEDQARRALDYFEQDGAITRTTKRGAHGYTIVTLRNFDAYQRGFNRSFSADLESGNVADLESHRNGMNNKEKQPSQDGGSADLDADMSADYPADYLAEDPNTEIKKSIRAKNNSSDEELPHQPAKKRGVQADCQAMVDAYHRLLPGMPAIRELTATRKTKLKNFWSRFKFTDERWEAYLGYIAENCRWMSERRQRADGESQWKPKNLDFLITEKCYLGVREGRFDD</sequence>
<dbReference type="Proteomes" id="UP001501321">
    <property type="component" value="Unassembled WGS sequence"/>
</dbReference>